<evidence type="ECO:0000313" key="2">
    <source>
        <dbReference type="EMBL" id="MDO3636013.1"/>
    </source>
</evidence>
<feature type="region of interest" description="Disordered" evidence="1">
    <location>
        <begin position="164"/>
        <end position="203"/>
    </location>
</feature>
<protein>
    <submittedName>
        <fullName evidence="2">Uncharacterized protein</fullName>
    </submittedName>
</protein>
<comment type="caution">
    <text evidence="2">The sequence shown here is derived from an EMBL/GenBank/DDBJ whole genome shotgun (WGS) entry which is preliminary data.</text>
</comment>
<dbReference type="EMBL" id="JAUMSQ010000050">
    <property type="protein sequence ID" value="MDO3636013.1"/>
    <property type="molecule type" value="Genomic_DNA"/>
</dbReference>
<name>A0ABT8UHZ1_9MYCO</name>
<gene>
    <name evidence="2" type="ORF">Q2100_09675</name>
</gene>
<feature type="compositionally biased region" description="Basic residues" evidence="1">
    <location>
        <begin position="180"/>
        <end position="189"/>
    </location>
</feature>
<evidence type="ECO:0000256" key="1">
    <source>
        <dbReference type="SAM" id="MobiDB-lite"/>
    </source>
</evidence>
<organism evidence="2 3">
    <name type="scientific">Mycolicibacterium arseniciresistens</name>
    <dbReference type="NCBI Taxonomy" id="3062257"/>
    <lineage>
        <taxon>Bacteria</taxon>
        <taxon>Bacillati</taxon>
        <taxon>Actinomycetota</taxon>
        <taxon>Actinomycetes</taxon>
        <taxon>Mycobacteriales</taxon>
        <taxon>Mycobacteriaceae</taxon>
        <taxon>Mycolicibacterium</taxon>
    </lineage>
</organism>
<evidence type="ECO:0000313" key="3">
    <source>
        <dbReference type="Proteomes" id="UP001168823"/>
    </source>
</evidence>
<reference evidence="2" key="1">
    <citation type="submission" date="2023-07" db="EMBL/GenBank/DDBJ databases">
        <title>Mycolicibacterium sp. nov., a novel bacterial species.</title>
        <authorList>
            <person name="Cao Y."/>
        </authorList>
    </citation>
    <scope>NUCLEOTIDE SEQUENCE</scope>
    <source>
        <strain evidence="2">KC 300</strain>
    </source>
</reference>
<sequence>MAKLARKQIEVEFIKDTTTRHVGDRRWYDEGSASSFVTRGEARATGRSRTVPRLGVPGQQNTIDLNDGRGVWGEAAWRDDTPWVQVGEIMMPARVEVTMPGSANLPALSMTIEVRRGVPSFSRVCVEATEDAAVIGEHLRLVRDRMLGWLDRIVAALAARREPEPGALPSWADPSDGKRAVKAAKSRRTGRSETTETPKRRRMTPEFLAGVASTYRDNIEDKPLEKVSLVYQVEYRTAARWIELCRSDKHGLLPKTAQGKKKA</sequence>
<accession>A0ABT8UHZ1</accession>
<dbReference type="RefSeq" id="WP_302913867.1">
    <property type="nucleotide sequence ID" value="NZ_JAUMSQ010000050.1"/>
</dbReference>
<dbReference type="Proteomes" id="UP001168823">
    <property type="component" value="Unassembled WGS sequence"/>
</dbReference>
<keyword evidence="3" id="KW-1185">Reference proteome</keyword>
<proteinExistence type="predicted"/>